<keyword evidence="2" id="KW-1185">Reference proteome</keyword>
<proteinExistence type="predicted"/>
<organism evidence="1 2">
    <name type="scientific">Symbiodinium pilosum</name>
    <name type="common">Dinoflagellate</name>
    <dbReference type="NCBI Taxonomy" id="2952"/>
    <lineage>
        <taxon>Eukaryota</taxon>
        <taxon>Sar</taxon>
        <taxon>Alveolata</taxon>
        <taxon>Dinophyceae</taxon>
        <taxon>Suessiales</taxon>
        <taxon>Symbiodiniaceae</taxon>
        <taxon>Symbiodinium</taxon>
    </lineage>
</organism>
<protein>
    <submittedName>
        <fullName evidence="1">FtsH protein</fullName>
    </submittedName>
</protein>
<dbReference type="EMBL" id="CAJNIZ010045193">
    <property type="protein sequence ID" value="CAE7712869.1"/>
    <property type="molecule type" value="Genomic_DNA"/>
</dbReference>
<feature type="non-terminal residue" evidence="1">
    <location>
        <position position="1"/>
    </location>
</feature>
<gene>
    <name evidence="1" type="primary">ftsH</name>
    <name evidence="1" type="ORF">SPIL2461_LOCUS20212</name>
</gene>
<name>A0A812X3D7_SYMPI</name>
<evidence type="ECO:0000313" key="2">
    <source>
        <dbReference type="Proteomes" id="UP000649617"/>
    </source>
</evidence>
<sequence length="363" mass="38966">LEDDSGYTALFQRDQQYRRQRSLLATSSNSTQRALPTTGSPPVPQVRVAFSAMSNSGQVIKVKKGSVWPPSHYNSYVPPYAEHIEGVQRFKGNYIAFSGAQSEAGDLFIATLQGGSGRLGSASGQVVKRVIVDSTFTHAGGFQICGDLLAIGAEAQCSPFQRVLGGCAKRSKVLFFDVSDPLNPVKLPSVIDRPGKTAGAVGIARQANGKWLVMVGDTDNDNIDLYVEQDDTSFKPVASWNKRELLKDAGVEGSYKSYQNMNVLLQSDGQIFMVCTALSSMFMGSDYFDLFTVQPASNGRATITMVASKKATCHGCTFAAAAGIYVNPQDPSQLLGYASGWLPSSTSFSSIPVPGDTIFVNEF</sequence>
<evidence type="ECO:0000313" key="1">
    <source>
        <dbReference type="EMBL" id="CAE7712869.1"/>
    </source>
</evidence>
<dbReference type="Proteomes" id="UP000649617">
    <property type="component" value="Unassembled WGS sequence"/>
</dbReference>
<dbReference type="OrthoDB" id="414022at2759"/>
<reference evidence="1" key="1">
    <citation type="submission" date="2021-02" db="EMBL/GenBank/DDBJ databases">
        <authorList>
            <person name="Dougan E. K."/>
            <person name="Rhodes N."/>
            <person name="Thang M."/>
            <person name="Chan C."/>
        </authorList>
    </citation>
    <scope>NUCLEOTIDE SEQUENCE</scope>
</reference>
<dbReference type="AlphaFoldDB" id="A0A812X3D7"/>
<accession>A0A812X3D7</accession>
<comment type="caution">
    <text evidence="1">The sequence shown here is derived from an EMBL/GenBank/DDBJ whole genome shotgun (WGS) entry which is preliminary data.</text>
</comment>